<evidence type="ECO:0000313" key="2">
    <source>
        <dbReference type="EMBL" id="GIY67427.1"/>
    </source>
</evidence>
<evidence type="ECO:0000256" key="1">
    <source>
        <dbReference type="SAM" id="Phobius"/>
    </source>
</evidence>
<sequence>MPTKTILTLDPYYLFIMTYYLSTFVKNVKSPQKFLISILMFFYRWFTGYLTDLGFGFINAFGRKSSALPPVQNPLLLDSALSLAAKIRKKQVCVLLVYAYRNYL</sequence>
<keyword evidence="3" id="KW-1185">Reference proteome</keyword>
<proteinExistence type="predicted"/>
<feature type="transmembrane region" description="Helical" evidence="1">
    <location>
        <begin position="12"/>
        <end position="28"/>
    </location>
</feature>
<gene>
    <name evidence="2" type="primary">X975_13518</name>
    <name evidence="2" type="ORF">CEXT_72251</name>
</gene>
<keyword evidence="1" id="KW-0472">Membrane</keyword>
<accession>A0AAV4VB11</accession>
<keyword evidence="2" id="KW-0378">Hydrolase</keyword>
<dbReference type="AlphaFoldDB" id="A0AAV4VB11"/>
<comment type="caution">
    <text evidence="2">The sequence shown here is derived from an EMBL/GenBank/DDBJ whole genome shotgun (WGS) entry which is preliminary data.</text>
</comment>
<keyword evidence="1" id="KW-0812">Transmembrane</keyword>
<keyword evidence="1" id="KW-1133">Transmembrane helix</keyword>
<protein>
    <submittedName>
        <fullName evidence="2">Fatty-acid amide hydrolase 2</fullName>
    </submittedName>
</protein>
<organism evidence="2 3">
    <name type="scientific">Caerostris extrusa</name>
    <name type="common">Bark spider</name>
    <name type="synonym">Caerostris bankana</name>
    <dbReference type="NCBI Taxonomy" id="172846"/>
    <lineage>
        <taxon>Eukaryota</taxon>
        <taxon>Metazoa</taxon>
        <taxon>Ecdysozoa</taxon>
        <taxon>Arthropoda</taxon>
        <taxon>Chelicerata</taxon>
        <taxon>Arachnida</taxon>
        <taxon>Araneae</taxon>
        <taxon>Araneomorphae</taxon>
        <taxon>Entelegynae</taxon>
        <taxon>Araneoidea</taxon>
        <taxon>Araneidae</taxon>
        <taxon>Caerostris</taxon>
    </lineage>
</organism>
<evidence type="ECO:0000313" key="3">
    <source>
        <dbReference type="Proteomes" id="UP001054945"/>
    </source>
</evidence>
<dbReference type="EMBL" id="BPLR01014236">
    <property type="protein sequence ID" value="GIY67427.1"/>
    <property type="molecule type" value="Genomic_DNA"/>
</dbReference>
<dbReference type="GO" id="GO:0016787">
    <property type="term" value="F:hydrolase activity"/>
    <property type="evidence" value="ECO:0007669"/>
    <property type="project" value="UniProtKB-KW"/>
</dbReference>
<dbReference type="Proteomes" id="UP001054945">
    <property type="component" value="Unassembled WGS sequence"/>
</dbReference>
<feature type="transmembrane region" description="Helical" evidence="1">
    <location>
        <begin position="34"/>
        <end position="58"/>
    </location>
</feature>
<name>A0AAV4VB11_CAEEX</name>
<reference evidence="2 3" key="1">
    <citation type="submission" date="2021-06" db="EMBL/GenBank/DDBJ databases">
        <title>Caerostris extrusa draft genome.</title>
        <authorList>
            <person name="Kono N."/>
            <person name="Arakawa K."/>
        </authorList>
    </citation>
    <scope>NUCLEOTIDE SEQUENCE [LARGE SCALE GENOMIC DNA]</scope>
</reference>